<evidence type="ECO:0000256" key="2">
    <source>
        <dbReference type="ARBA" id="ARBA00023134"/>
    </source>
</evidence>
<keyword evidence="2" id="KW-0342">GTP-binding</keyword>
<name>A0A9P3ULU8_LYOSH</name>
<dbReference type="InterPro" id="IPR003130">
    <property type="entry name" value="GED"/>
</dbReference>
<dbReference type="AlphaFoldDB" id="A0A9P3ULU8"/>
<keyword evidence="7" id="KW-1185">Reference proteome</keyword>
<dbReference type="GO" id="GO:0005739">
    <property type="term" value="C:mitochondrion"/>
    <property type="evidence" value="ECO:0007669"/>
    <property type="project" value="TreeGrafter"/>
</dbReference>
<dbReference type="Pfam" id="PF02212">
    <property type="entry name" value="GED"/>
    <property type="match status" value="1"/>
</dbReference>
<evidence type="ECO:0000259" key="5">
    <source>
        <dbReference type="PROSITE" id="PS51718"/>
    </source>
</evidence>
<dbReference type="GO" id="GO:0005874">
    <property type="term" value="C:microtubule"/>
    <property type="evidence" value="ECO:0007669"/>
    <property type="project" value="TreeGrafter"/>
</dbReference>
<feature type="region of interest" description="Disordered" evidence="3">
    <location>
        <begin position="583"/>
        <end position="634"/>
    </location>
</feature>
<dbReference type="OrthoDB" id="5061070at2759"/>
<dbReference type="GO" id="GO:0000266">
    <property type="term" value="P:mitochondrial fission"/>
    <property type="evidence" value="ECO:0007669"/>
    <property type="project" value="TreeGrafter"/>
</dbReference>
<evidence type="ECO:0000313" key="6">
    <source>
        <dbReference type="EMBL" id="GLB38018.1"/>
    </source>
</evidence>
<dbReference type="InterPro" id="IPR045063">
    <property type="entry name" value="Dynamin_N"/>
</dbReference>
<feature type="compositionally biased region" description="Basic and acidic residues" evidence="3">
    <location>
        <begin position="605"/>
        <end position="621"/>
    </location>
</feature>
<dbReference type="CDD" id="cd08771">
    <property type="entry name" value="DLP_1"/>
    <property type="match status" value="1"/>
</dbReference>
<accession>A0A9P3ULU8</accession>
<dbReference type="PANTHER" id="PTHR11566">
    <property type="entry name" value="DYNAMIN"/>
    <property type="match status" value="1"/>
</dbReference>
<organism evidence="6 7">
    <name type="scientific">Lyophyllum shimeji</name>
    <name type="common">Hon-shimeji</name>
    <name type="synonym">Tricholoma shimeji</name>
    <dbReference type="NCBI Taxonomy" id="47721"/>
    <lineage>
        <taxon>Eukaryota</taxon>
        <taxon>Fungi</taxon>
        <taxon>Dikarya</taxon>
        <taxon>Basidiomycota</taxon>
        <taxon>Agaricomycotina</taxon>
        <taxon>Agaricomycetes</taxon>
        <taxon>Agaricomycetidae</taxon>
        <taxon>Agaricales</taxon>
        <taxon>Tricholomatineae</taxon>
        <taxon>Lyophyllaceae</taxon>
        <taxon>Lyophyllum</taxon>
    </lineage>
</organism>
<dbReference type="SMART" id="SM00053">
    <property type="entry name" value="DYNc"/>
    <property type="match status" value="1"/>
</dbReference>
<evidence type="ECO:0000313" key="7">
    <source>
        <dbReference type="Proteomes" id="UP001063166"/>
    </source>
</evidence>
<evidence type="ECO:0000259" key="4">
    <source>
        <dbReference type="PROSITE" id="PS51388"/>
    </source>
</evidence>
<dbReference type="InterPro" id="IPR027417">
    <property type="entry name" value="P-loop_NTPase"/>
</dbReference>
<evidence type="ECO:0000256" key="1">
    <source>
        <dbReference type="ARBA" id="ARBA00022741"/>
    </source>
</evidence>
<dbReference type="InterPro" id="IPR030381">
    <property type="entry name" value="G_DYNAMIN_dom"/>
</dbReference>
<sequence length="927" mass="103256">MHFFASGVDTNLAFYLFQLHWTPHRSVSKGPYSQVCRLPPLVGDRGAYSSAFRVLQVILFVGPARGRRQVASGWPPVSACLLIREIDLSIPPILDVKSLRKIDRVIHRAWLSVAFHTQYRPNTPQAGTQLLSPSHTLYLPPPLTPTMGSITSDDDLSLPTTTSSDSTNLGSNHGVGLSNPLLSQSSRRMLDLVNRLHSTGVQVDIDLPQIAVIGSQSAGKSSLIESISGITLPRASGTCTRCPTECRLARSSDAWKCTVSLRIFEDGKVRNEPFGDVINKKSEVEERIKRAQWAILNPSLRETKGAKHFLTGDHHGIELSFSSNCVSLQISGPDVADLSFCDLPGLIAGVGMAGNASDIDLVKALVSSYIKRPSCIVLLTVACETDFQNQGAQELAKVYDPLGKRTIGVLTKPDRIPAGEEPHWIALIRNEKEPLDNGWYCVKQPSSAQLKAKITWAEARKSEDEFFASTAAWTELDSMYHKYLRTANLVERLSSILSDLISKRLPQIQDEIEKSIIITRDALNALPKPPSSDPQNEVANLLHKFVRDLSKHVEGVPEEGLLQSIRPAQERFRRAVRATAPDFQPFEKRHAKKKRIGKANFLQSEDGHEDFASSDSEEHARPSPNSSSRPNGASSTEIVLTGKEIYIDEVLDRANQARTRELPGIYPFVVQETFIKSIIKKWRNPAEELCRTVFHMLSAHVRQLVSVHFGAFGQGMLEQRVKVLLQDHLNKCLERTEERIEWLMLLEDRPFSLNTHYLADYKDKFLAHYRTAREKDRHPPLLSAIEAYRSKSPSPFGAPVGVAKVLASLVEMGIVGVEAEALAKLLEPDEMEPALNIMADVRAYFQVAYKRFADNIPLAIDYELIWGAERDVLQALNVGLCINTDEGRRICQELAQENPTVAGRRQELQKKLERMQAASKQLLQIGS</sequence>
<evidence type="ECO:0000256" key="3">
    <source>
        <dbReference type="SAM" id="MobiDB-lite"/>
    </source>
</evidence>
<dbReference type="InterPro" id="IPR020850">
    <property type="entry name" value="GED_dom"/>
</dbReference>
<dbReference type="PROSITE" id="PS51388">
    <property type="entry name" value="GED"/>
    <property type="match status" value="1"/>
</dbReference>
<feature type="region of interest" description="Disordered" evidence="3">
    <location>
        <begin position="149"/>
        <end position="176"/>
    </location>
</feature>
<dbReference type="GO" id="GO:0016020">
    <property type="term" value="C:membrane"/>
    <property type="evidence" value="ECO:0007669"/>
    <property type="project" value="TreeGrafter"/>
</dbReference>
<dbReference type="EMBL" id="BRPK01000004">
    <property type="protein sequence ID" value="GLB38018.1"/>
    <property type="molecule type" value="Genomic_DNA"/>
</dbReference>
<dbReference type="GO" id="GO:0048312">
    <property type="term" value="P:intracellular distribution of mitochondria"/>
    <property type="evidence" value="ECO:0007669"/>
    <property type="project" value="TreeGrafter"/>
</dbReference>
<feature type="compositionally biased region" description="Low complexity" evidence="3">
    <location>
        <begin position="622"/>
        <end position="634"/>
    </location>
</feature>
<dbReference type="PRINTS" id="PR00195">
    <property type="entry name" value="DYNAMIN"/>
</dbReference>
<dbReference type="Gene3D" id="3.40.50.300">
    <property type="entry name" value="P-loop containing nucleotide triphosphate hydrolases"/>
    <property type="match status" value="1"/>
</dbReference>
<dbReference type="InterPro" id="IPR000375">
    <property type="entry name" value="Dynamin_stalk"/>
</dbReference>
<dbReference type="Pfam" id="PF00350">
    <property type="entry name" value="Dynamin_N"/>
    <property type="match status" value="1"/>
</dbReference>
<gene>
    <name evidence="6" type="ORF">LshimejAT787_0410690</name>
</gene>
<dbReference type="InterPro" id="IPR001401">
    <property type="entry name" value="Dynamin_GTPase"/>
</dbReference>
<dbReference type="GO" id="GO:0005525">
    <property type="term" value="F:GTP binding"/>
    <property type="evidence" value="ECO:0007669"/>
    <property type="project" value="InterPro"/>
</dbReference>
<dbReference type="GO" id="GO:0008017">
    <property type="term" value="F:microtubule binding"/>
    <property type="evidence" value="ECO:0007669"/>
    <property type="project" value="TreeGrafter"/>
</dbReference>
<dbReference type="GO" id="GO:0006897">
    <property type="term" value="P:endocytosis"/>
    <property type="evidence" value="ECO:0007669"/>
    <property type="project" value="TreeGrafter"/>
</dbReference>
<feature type="compositionally biased region" description="Low complexity" evidence="3">
    <location>
        <begin position="157"/>
        <end position="167"/>
    </location>
</feature>
<dbReference type="SUPFAM" id="SSF52540">
    <property type="entry name" value="P-loop containing nucleoside triphosphate hydrolases"/>
    <property type="match status" value="1"/>
</dbReference>
<dbReference type="PROSITE" id="PS51718">
    <property type="entry name" value="G_DYNAMIN_2"/>
    <property type="match status" value="1"/>
</dbReference>
<feature type="domain" description="Dynamin-type G" evidence="5">
    <location>
        <begin position="204"/>
        <end position="506"/>
    </location>
</feature>
<proteinExistence type="predicted"/>
<dbReference type="Pfam" id="PF01031">
    <property type="entry name" value="Dynamin_M"/>
    <property type="match status" value="2"/>
</dbReference>
<comment type="caution">
    <text evidence="6">The sequence shown here is derived from an EMBL/GenBank/DDBJ whole genome shotgun (WGS) entry which is preliminary data.</text>
</comment>
<dbReference type="InterPro" id="IPR022812">
    <property type="entry name" value="Dynamin"/>
</dbReference>
<reference evidence="6" key="1">
    <citation type="submission" date="2022-07" db="EMBL/GenBank/DDBJ databases">
        <title>The genome of Lyophyllum shimeji provides insight into the initial evolution of ectomycorrhizal fungal genome.</title>
        <authorList>
            <person name="Kobayashi Y."/>
            <person name="Shibata T."/>
            <person name="Hirakawa H."/>
            <person name="Shigenobu S."/>
            <person name="Nishiyama T."/>
            <person name="Yamada A."/>
            <person name="Hasebe M."/>
            <person name="Kawaguchi M."/>
        </authorList>
    </citation>
    <scope>NUCLEOTIDE SEQUENCE</scope>
    <source>
        <strain evidence="6">AT787</strain>
    </source>
</reference>
<dbReference type="GO" id="GO:0003924">
    <property type="term" value="F:GTPase activity"/>
    <property type="evidence" value="ECO:0007669"/>
    <property type="project" value="InterPro"/>
</dbReference>
<feature type="domain" description="GED" evidence="4">
    <location>
        <begin position="834"/>
        <end position="927"/>
    </location>
</feature>
<protein>
    <submittedName>
        <fullName evidence="6">TRAFAC class dynamin-like GTPase superfamily, dynamin Fzo YdjA family protein</fullName>
    </submittedName>
</protein>
<keyword evidence="1" id="KW-0547">Nucleotide-binding</keyword>
<dbReference type="Gene3D" id="1.20.120.1240">
    <property type="entry name" value="Dynamin, middle domain"/>
    <property type="match status" value="1"/>
</dbReference>
<dbReference type="PANTHER" id="PTHR11566:SF21">
    <property type="entry name" value="DYNAMIN RELATED PROTEIN 1, ISOFORM A"/>
    <property type="match status" value="1"/>
</dbReference>
<dbReference type="Proteomes" id="UP001063166">
    <property type="component" value="Unassembled WGS sequence"/>
</dbReference>
<dbReference type="GO" id="GO:0016559">
    <property type="term" value="P:peroxisome fission"/>
    <property type="evidence" value="ECO:0007669"/>
    <property type="project" value="TreeGrafter"/>
</dbReference>